<dbReference type="InterPro" id="IPR042381">
    <property type="entry name" value="CD96"/>
</dbReference>
<evidence type="ECO:0000313" key="5">
    <source>
        <dbReference type="EMBL" id="KAK9536588.1"/>
    </source>
</evidence>
<comment type="caution">
    <text evidence="5">The sequence shown here is derived from an EMBL/GenBank/DDBJ whole genome shotgun (WGS) entry which is preliminary data.</text>
</comment>
<dbReference type="GO" id="GO:0006954">
    <property type="term" value="P:inflammatory response"/>
    <property type="evidence" value="ECO:0007669"/>
    <property type="project" value="TreeGrafter"/>
</dbReference>
<protein>
    <recommendedName>
        <fullName evidence="4">Ig-like domain-containing protein</fullName>
    </recommendedName>
</protein>
<dbReference type="SUPFAM" id="SSF48726">
    <property type="entry name" value="Immunoglobulin"/>
    <property type="match status" value="2"/>
</dbReference>
<dbReference type="PANTHER" id="PTHR15317:SF1">
    <property type="entry name" value="T-CELL SURFACE PROTEIN TACTILE"/>
    <property type="match status" value="1"/>
</dbReference>
<accession>A0AAW1FQF2</accession>
<keyword evidence="3" id="KW-0732">Signal</keyword>
<feature type="domain" description="Ig-like" evidence="4">
    <location>
        <begin position="30"/>
        <end position="139"/>
    </location>
</feature>
<gene>
    <name evidence="5" type="ORF">VZT92_006358</name>
</gene>
<dbReference type="SMART" id="SM00409">
    <property type="entry name" value="IG"/>
    <property type="match status" value="2"/>
</dbReference>
<proteinExistence type="predicted"/>
<dbReference type="Pfam" id="PF07686">
    <property type="entry name" value="V-set"/>
    <property type="match status" value="1"/>
</dbReference>
<feature type="transmembrane region" description="Helical" evidence="2">
    <location>
        <begin position="395"/>
        <end position="415"/>
    </location>
</feature>
<dbReference type="PANTHER" id="PTHR15317">
    <property type="entry name" value="T-CELL SURFACE PROTEIN TACTILE"/>
    <property type="match status" value="1"/>
</dbReference>
<organism evidence="5 6">
    <name type="scientific">Zoarces viviparus</name>
    <name type="common">Viviparous eelpout</name>
    <name type="synonym">Blennius viviparus</name>
    <dbReference type="NCBI Taxonomy" id="48416"/>
    <lineage>
        <taxon>Eukaryota</taxon>
        <taxon>Metazoa</taxon>
        <taxon>Chordata</taxon>
        <taxon>Craniata</taxon>
        <taxon>Vertebrata</taxon>
        <taxon>Euteleostomi</taxon>
        <taxon>Actinopterygii</taxon>
        <taxon>Neopterygii</taxon>
        <taxon>Teleostei</taxon>
        <taxon>Neoteleostei</taxon>
        <taxon>Acanthomorphata</taxon>
        <taxon>Eupercaria</taxon>
        <taxon>Perciformes</taxon>
        <taxon>Cottioidei</taxon>
        <taxon>Zoarcales</taxon>
        <taxon>Zoarcidae</taxon>
        <taxon>Zoarcinae</taxon>
        <taxon>Zoarces</taxon>
    </lineage>
</organism>
<dbReference type="Proteomes" id="UP001488805">
    <property type="component" value="Unassembled WGS sequence"/>
</dbReference>
<keyword evidence="2" id="KW-1133">Transmembrane helix</keyword>
<dbReference type="InterPro" id="IPR036179">
    <property type="entry name" value="Ig-like_dom_sf"/>
</dbReference>
<feature type="signal peptide" evidence="3">
    <location>
        <begin position="1"/>
        <end position="28"/>
    </location>
</feature>
<evidence type="ECO:0000256" key="3">
    <source>
        <dbReference type="SAM" id="SignalP"/>
    </source>
</evidence>
<dbReference type="SMART" id="SM00408">
    <property type="entry name" value="IGc2"/>
    <property type="match status" value="2"/>
</dbReference>
<dbReference type="PROSITE" id="PS50835">
    <property type="entry name" value="IG_LIKE"/>
    <property type="match status" value="1"/>
</dbReference>
<dbReference type="EMBL" id="JBCEZU010000045">
    <property type="protein sequence ID" value="KAK9536588.1"/>
    <property type="molecule type" value="Genomic_DNA"/>
</dbReference>
<keyword evidence="6" id="KW-1185">Reference proteome</keyword>
<dbReference type="Gene3D" id="2.60.40.10">
    <property type="entry name" value="Immunoglobulins"/>
    <property type="match status" value="2"/>
</dbReference>
<dbReference type="InterPro" id="IPR003598">
    <property type="entry name" value="Ig_sub2"/>
</dbReference>
<name>A0AAW1FQF2_ZOAVI</name>
<evidence type="ECO:0000256" key="2">
    <source>
        <dbReference type="SAM" id="Phobius"/>
    </source>
</evidence>
<evidence type="ECO:0000259" key="4">
    <source>
        <dbReference type="PROSITE" id="PS50835"/>
    </source>
</evidence>
<keyword evidence="2" id="KW-0812">Transmembrane</keyword>
<feature type="compositionally biased region" description="Basic and acidic residues" evidence="1">
    <location>
        <begin position="278"/>
        <end position="295"/>
    </location>
</feature>
<dbReference type="InterPro" id="IPR007110">
    <property type="entry name" value="Ig-like_dom"/>
</dbReference>
<evidence type="ECO:0000256" key="1">
    <source>
        <dbReference type="SAM" id="MobiDB-lite"/>
    </source>
</evidence>
<dbReference type="AlphaFoldDB" id="A0AAW1FQF2"/>
<dbReference type="InterPro" id="IPR013106">
    <property type="entry name" value="Ig_V-set"/>
</dbReference>
<feature type="chain" id="PRO_5044002102" description="Ig-like domain-containing protein" evidence="3">
    <location>
        <begin position="29"/>
        <end position="472"/>
    </location>
</feature>
<dbReference type="InterPro" id="IPR013783">
    <property type="entry name" value="Ig-like_fold"/>
</dbReference>
<feature type="region of interest" description="Disordered" evidence="1">
    <location>
        <begin position="274"/>
        <end position="297"/>
    </location>
</feature>
<dbReference type="GO" id="GO:0007160">
    <property type="term" value="P:cell-matrix adhesion"/>
    <property type="evidence" value="ECO:0007669"/>
    <property type="project" value="TreeGrafter"/>
</dbReference>
<keyword evidence="2" id="KW-0472">Membrane</keyword>
<dbReference type="InterPro" id="IPR003599">
    <property type="entry name" value="Ig_sub"/>
</dbReference>
<reference evidence="5 6" key="1">
    <citation type="journal article" date="2024" name="Genome Biol. Evol.">
        <title>Chromosome-level genome assembly of the viviparous eelpout Zoarces viviparus.</title>
        <authorList>
            <person name="Fuhrmann N."/>
            <person name="Brasseur M.V."/>
            <person name="Bakowski C.E."/>
            <person name="Podsiadlowski L."/>
            <person name="Prost S."/>
            <person name="Krehenwinkel H."/>
            <person name="Mayer C."/>
        </authorList>
    </citation>
    <scope>NUCLEOTIDE SEQUENCE [LARGE SCALE GENOMIC DNA]</scope>
    <source>
        <strain evidence="5">NO-MEL_2022_Ind0_liver</strain>
    </source>
</reference>
<sequence length="472" mass="51294">MSLRSSDMARGALGTAFSLLLLASSIQGLPDVEVFHYERIDAVVGQNVTLPCIIKNSPTLMIVSIEWRKNNKHKNSKVALYSPGRGFNLFWPNVTMQTEKAGMGSHLQLYGVTTQDSGVYICDITSFPLGSISSETVLEIKDDVIIMCDVDRAVEVHSGENVTIKCKLFPDAKYKWTKNKTLVSDNESLELWCVADAHAGVYTLSVNTGNKSLQKEFIITVLTATTSLRTDLTTVPPQSNVTEEGLIEPAHSGLTTSPTTGLSTTDANVARTMNTSADVKDDDPNSRNTTAEEHMTPLTNSTHVSVTLSPVTHTEPNHFNNSTDQEINPTSVASNLSTTSSYGDKVFRSTYGTKNESMGGNPDATPTLSTGNTTIVIEDEGDTFDPGAGGAQSHLLSLFIVPILVLIAVAGFLCLRRKMKQRMNLPPSFKPPPPPVKYTAARHHEISTQPIPTSRCNSVTQLNDMKEMFINV</sequence>
<evidence type="ECO:0000313" key="6">
    <source>
        <dbReference type="Proteomes" id="UP001488805"/>
    </source>
</evidence>